<gene>
    <name evidence="3" type="ORF">RDB_LOCUS6107</name>
</gene>
<reference evidence="3" key="1">
    <citation type="submission" date="2021-01" db="EMBL/GenBank/DDBJ databases">
        <authorList>
            <person name="Kaushik A."/>
        </authorList>
    </citation>
    <scope>NUCLEOTIDE SEQUENCE</scope>
    <source>
        <strain evidence="3">AG1-1A</strain>
    </source>
</reference>
<feature type="transmembrane region" description="Helical" evidence="2">
    <location>
        <begin position="115"/>
        <end position="135"/>
    </location>
</feature>
<dbReference type="Proteomes" id="UP000663840">
    <property type="component" value="Unassembled WGS sequence"/>
</dbReference>
<feature type="transmembrane region" description="Helical" evidence="2">
    <location>
        <begin position="188"/>
        <end position="208"/>
    </location>
</feature>
<keyword evidence="2" id="KW-0812">Transmembrane</keyword>
<proteinExistence type="predicted"/>
<keyword evidence="2" id="KW-0472">Membrane</keyword>
<dbReference type="EMBL" id="CAJMWR010000109">
    <property type="protein sequence ID" value="CAE6345741.1"/>
    <property type="molecule type" value="Genomic_DNA"/>
</dbReference>
<evidence type="ECO:0000313" key="4">
    <source>
        <dbReference type="Proteomes" id="UP000663840"/>
    </source>
</evidence>
<evidence type="ECO:0000256" key="1">
    <source>
        <dbReference type="SAM" id="MobiDB-lite"/>
    </source>
</evidence>
<keyword evidence="2" id="KW-1133">Transmembrane helix</keyword>
<name>A0A8H2WA53_9AGAM</name>
<feature type="compositionally biased region" description="Polar residues" evidence="1">
    <location>
        <begin position="1"/>
        <end position="27"/>
    </location>
</feature>
<evidence type="ECO:0000256" key="2">
    <source>
        <dbReference type="SAM" id="Phobius"/>
    </source>
</evidence>
<evidence type="ECO:0008006" key="5">
    <source>
        <dbReference type="Google" id="ProtNLM"/>
    </source>
</evidence>
<dbReference type="AlphaFoldDB" id="A0A8H2WA53"/>
<evidence type="ECO:0000313" key="3">
    <source>
        <dbReference type="EMBL" id="CAE6345741.1"/>
    </source>
</evidence>
<feature type="transmembrane region" description="Helical" evidence="2">
    <location>
        <begin position="220"/>
        <end position="245"/>
    </location>
</feature>
<accession>A0A8H2WA53</accession>
<organism evidence="3 4">
    <name type="scientific">Rhizoctonia solani</name>
    <dbReference type="NCBI Taxonomy" id="456999"/>
    <lineage>
        <taxon>Eukaryota</taxon>
        <taxon>Fungi</taxon>
        <taxon>Dikarya</taxon>
        <taxon>Basidiomycota</taxon>
        <taxon>Agaricomycotina</taxon>
        <taxon>Agaricomycetes</taxon>
        <taxon>Cantharellales</taxon>
        <taxon>Ceratobasidiaceae</taxon>
        <taxon>Rhizoctonia</taxon>
    </lineage>
</organism>
<protein>
    <recommendedName>
        <fullName evidence="5">Transmembrane protein</fullName>
    </recommendedName>
</protein>
<sequence>MFASTYSDNKTYGSSMKNSTLQSNQPIISEGGEYALSPTQSESEEFRGERRGIRTQSVHEYVLPPAVRDAKQAWTVWSQGIAVTTALFAGVEAQLFNLIDETTGPTDSLTQAFRIFSYLGLLSNLLATTSALFVLERVSGLSTRARRLSLLPNSLPRQVADGTPLPAELLHPLRETALLRAFGMDATWGYTITMFYLFSIAGCLSVFVQLSLYLFIRESVAVAVVLTSVIMFGLTPLVVLTLRIVHEFLFDLLGWARR</sequence>
<feature type="region of interest" description="Disordered" evidence="1">
    <location>
        <begin position="1"/>
        <end position="51"/>
    </location>
</feature>
<comment type="caution">
    <text evidence="3">The sequence shown here is derived from an EMBL/GenBank/DDBJ whole genome shotgun (WGS) entry which is preliminary data.</text>
</comment>